<organism evidence="2 3">
    <name type="scientific">Caenorhabditis briggsae</name>
    <dbReference type="NCBI Taxonomy" id="6238"/>
    <lineage>
        <taxon>Eukaryota</taxon>
        <taxon>Metazoa</taxon>
        <taxon>Ecdysozoa</taxon>
        <taxon>Nematoda</taxon>
        <taxon>Chromadorea</taxon>
        <taxon>Rhabditida</taxon>
        <taxon>Rhabditina</taxon>
        <taxon>Rhabditomorpha</taxon>
        <taxon>Rhabditoidea</taxon>
        <taxon>Rhabditidae</taxon>
        <taxon>Peloderinae</taxon>
        <taxon>Caenorhabditis</taxon>
    </lineage>
</organism>
<accession>A0AAE9DW79</accession>
<feature type="domain" description="Methyltransferase FkbM" evidence="1">
    <location>
        <begin position="427"/>
        <end position="651"/>
    </location>
</feature>
<evidence type="ECO:0000259" key="1">
    <source>
        <dbReference type="Pfam" id="PF05050"/>
    </source>
</evidence>
<dbReference type="InterPro" id="IPR016187">
    <property type="entry name" value="CTDL_fold"/>
</dbReference>
<dbReference type="PANTHER" id="PTHR22989:SF15">
    <property type="entry name" value="METHYLTRANSFERASE FKBM DOMAIN-CONTAINING PROTEIN"/>
    <property type="match status" value="1"/>
</dbReference>
<sequence length="659" mass="77262">MIILLILILIVYGQDEQSDWSLEKMCNHYNGKFRKRNGIYDIHGDICDFKFFSTEKNYCSTHLPYSIRQEAVSDYVTSCQAEATLICQKEWVQFYGRCYKVTSKMMHFDEAEYACGVQGASIAYIHREILIRFWDEFFSNVYRVWADASEHFKSDLLHDKGDDLMIAFDGYPFNLPSRSILKVDGTQQKAFALCEYPPRITSAHLKYLGEMHSQIYYPSLSLDEGFFVRTTSQRRWNGDRKSDDEYCRKVMHAFVRTEGITVKSATPTERFLRTLGEFNREKYFSSLQDPWNTFYRTSIHYAPDVMERRRKNPVCQEDPNPLGKFSEYIDDELWGEDEPRMSCDSGTASTVIRLYEKGVEGVLETFSDARYAPIYCQDDYTDWIESDQDDIDLKSVTMRADKMEIFNSWHQCFSENMMSITDAEEFWTNFVGISRKCDAQANVHQLGIVTLRNSDEMKQVLFPKIFNAGPHNFFTIGIGRDIRAEKQFRRKMLKLGNNVTYYGADPIPYINGELYSQIGTYFPLAIGGKSGISNARVMEKYGYIETSMIHIDIIYFFKEILNITTIDNLWFDAEGEEFGNDFFDIFYQNGRFDQNKIDVCQINIEIHLTSDVPNRKREFMKFLKRIIQEKRYGVYFGDAYGHIRMFMFNYGSPYCVEKF</sequence>
<protein>
    <recommendedName>
        <fullName evidence="1">Methyltransferase FkbM domain-containing protein</fullName>
    </recommendedName>
</protein>
<dbReference type="InterPro" id="IPR016186">
    <property type="entry name" value="C-type_lectin-like/link_sf"/>
</dbReference>
<dbReference type="SUPFAM" id="SSF56436">
    <property type="entry name" value="C-type lectin-like"/>
    <property type="match status" value="1"/>
</dbReference>
<dbReference type="AlphaFoldDB" id="A0AAE9DW79"/>
<name>A0AAE9DW79_CAEBR</name>
<gene>
    <name evidence="2" type="ORF">L3Y34_015995</name>
</gene>
<evidence type="ECO:0000313" key="2">
    <source>
        <dbReference type="EMBL" id="ULU13185.1"/>
    </source>
</evidence>
<evidence type="ECO:0000313" key="3">
    <source>
        <dbReference type="Proteomes" id="UP000827892"/>
    </source>
</evidence>
<dbReference type="EMBL" id="CP090891">
    <property type="protein sequence ID" value="ULU13185.1"/>
    <property type="molecule type" value="Genomic_DNA"/>
</dbReference>
<dbReference type="Gene3D" id="3.10.100.10">
    <property type="entry name" value="Mannose-Binding Protein A, subunit A"/>
    <property type="match status" value="1"/>
</dbReference>
<dbReference type="InterPro" id="IPR006342">
    <property type="entry name" value="FkbM_mtfrase"/>
</dbReference>
<dbReference type="Pfam" id="PF05050">
    <property type="entry name" value="Methyltransf_21"/>
    <property type="match status" value="1"/>
</dbReference>
<dbReference type="Proteomes" id="UP000827892">
    <property type="component" value="Chromosome I"/>
</dbReference>
<reference evidence="2 3" key="1">
    <citation type="submission" date="2022-05" db="EMBL/GenBank/DDBJ databases">
        <title>Chromosome-level reference genomes for two strains of Caenorhabditis briggsae: an improved platform for comparative genomics.</title>
        <authorList>
            <person name="Stevens L."/>
            <person name="Andersen E.C."/>
        </authorList>
    </citation>
    <scope>NUCLEOTIDE SEQUENCE [LARGE SCALE GENOMIC DNA]</scope>
    <source>
        <strain evidence="2">QX1410_ONT</strain>
        <tissue evidence="2">Whole-organism</tissue>
    </source>
</reference>
<dbReference type="PANTHER" id="PTHR22989">
    <property type="entry name" value="UNCHARACTERIZED DUF13 C.ELEGANS"/>
    <property type="match status" value="1"/>
</dbReference>
<proteinExistence type="predicted"/>